<dbReference type="OrthoDB" id="1523398at2"/>
<dbReference type="SUPFAM" id="SSF51735">
    <property type="entry name" value="NAD(P)-binding Rossmann-fold domains"/>
    <property type="match status" value="1"/>
</dbReference>
<dbReference type="EMBL" id="FZPH01000015">
    <property type="protein sequence ID" value="SNT63574.1"/>
    <property type="molecule type" value="Genomic_DNA"/>
</dbReference>
<evidence type="ECO:0000313" key="3">
    <source>
        <dbReference type="EMBL" id="SNT63574.1"/>
    </source>
</evidence>
<dbReference type="PANTHER" id="PTHR14239:SF10">
    <property type="entry name" value="REDUCTASE"/>
    <property type="match status" value="1"/>
</dbReference>
<accession>A0A239PA50</accession>
<dbReference type="Proteomes" id="UP000198362">
    <property type="component" value="Unassembled WGS sequence"/>
</dbReference>
<feature type="domain" description="Pyrroline-5-carboxylate reductase catalytic N-terminal" evidence="2">
    <location>
        <begin position="4"/>
        <end position="93"/>
    </location>
</feature>
<name>A0A239PA50_9ACTN</name>
<dbReference type="RefSeq" id="WP_089254105.1">
    <property type="nucleotide sequence ID" value="NZ_FZPH01000015.1"/>
</dbReference>
<dbReference type="PANTHER" id="PTHR14239">
    <property type="entry name" value="DUDULIN-RELATED"/>
    <property type="match status" value="1"/>
</dbReference>
<dbReference type="AlphaFoldDB" id="A0A239PA50"/>
<dbReference type="Pfam" id="PF03807">
    <property type="entry name" value="F420_oxidored"/>
    <property type="match status" value="1"/>
</dbReference>
<proteinExistence type="predicted"/>
<evidence type="ECO:0000259" key="2">
    <source>
        <dbReference type="Pfam" id="PF03807"/>
    </source>
</evidence>
<evidence type="ECO:0000313" key="4">
    <source>
        <dbReference type="Proteomes" id="UP000198362"/>
    </source>
</evidence>
<dbReference type="InterPro" id="IPR051267">
    <property type="entry name" value="STEAP_metalloreductase"/>
</dbReference>
<evidence type="ECO:0000256" key="1">
    <source>
        <dbReference type="ARBA" id="ARBA00023002"/>
    </source>
</evidence>
<dbReference type="Gene3D" id="3.40.50.720">
    <property type="entry name" value="NAD(P)-binding Rossmann-like Domain"/>
    <property type="match status" value="1"/>
</dbReference>
<reference evidence="3 4" key="1">
    <citation type="submission" date="2017-06" db="EMBL/GenBank/DDBJ databases">
        <authorList>
            <person name="Kim H.J."/>
            <person name="Triplett B.A."/>
        </authorList>
    </citation>
    <scope>NUCLEOTIDE SEQUENCE [LARGE SCALE GENOMIC DNA]</scope>
    <source>
        <strain evidence="3 4">CGMCC 4.5593</strain>
    </source>
</reference>
<dbReference type="InterPro" id="IPR036291">
    <property type="entry name" value="NAD(P)-bd_dom_sf"/>
</dbReference>
<gene>
    <name evidence="3" type="ORF">SAMN05421812_115143</name>
</gene>
<dbReference type="GO" id="GO:0016491">
    <property type="term" value="F:oxidoreductase activity"/>
    <property type="evidence" value="ECO:0007669"/>
    <property type="project" value="UniProtKB-KW"/>
</dbReference>
<keyword evidence="4" id="KW-1185">Reference proteome</keyword>
<sequence length="219" mass="22332">MSARVAVLGAGKVGTVLARLSVAAGRPTAIAGSGDPSDLGLIVDVLAPGAVPMRGAEAAAQADIVIVAVPLARLETVPSAALRGRVVVDAMNYWPPVDGVLPEWEGATRSSSEIVREILGVDVVKSFNHMGYHELDAWTRPSGAPDRRALAVAGDDGAAMTAVTELVDAMGFDPVPLHPLSTGRVLQPGSSDIFGADLTRAELLSTLDALGVAPATACP</sequence>
<protein>
    <recommendedName>
        <fullName evidence="2">Pyrroline-5-carboxylate reductase catalytic N-terminal domain-containing protein</fullName>
    </recommendedName>
</protein>
<organism evidence="3 4">
    <name type="scientific">Asanoa hainanensis</name>
    <dbReference type="NCBI Taxonomy" id="560556"/>
    <lineage>
        <taxon>Bacteria</taxon>
        <taxon>Bacillati</taxon>
        <taxon>Actinomycetota</taxon>
        <taxon>Actinomycetes</taxon>
        <taxon>Micromonosporales</taxon>
        <taxon>Micromonosporaceae</taxon>
        <taxon>Asanoa</taxon>
    </lineage>
</organism>
<dbReference type="InterPro" id="IPR028939">
    <property type="entry name" value="P5C_Rdtase_cat_N"/>
</dbReference>
<keyword evidence="1" id="KW-0560">Oxidoreductase</keyword>